<evidence type="ECO:0000313" key="1">
    <source>
        <dbReference type="EMBL" id="KAI3821517.1"/>
    </source>
</evidence>
<name>A0ACB9JPN3_9ASTR</name>
<reference evidence="2" key="1">
    <citation type="journal article" date="2022" name="Mol. Ecol. Resour.">
        <title>The genomes of chicory, endive, great burdock and yacon provide insights into Asteraceae palaeo-polyploidization history and plant inulin production.</title>
        <authorList>
            <person name="Fan W."/>
            <person name="Wang S."/>
            <person name="Wang H."/>
            <person name="Wang A."/>
            <person name="Jiang F."/>
            <person name="Liu H."/>
            <person name="Zhao H."/>
            <person name="Xu D."/>
            <person name="Zhang Y."/>
        </authorList>
    </citation>
    <scope>NUCLEOTIDE SEQUENCE [LARGE SCALE GENOMIC DNA]</scope>
    <source>
        <strain evidence="2">cv. Yunnan</strain>
    </source>
</reference>
<comment type="caution">
    <text evidence="1">The sequence shown here is derived from an EMBL/GenBank/DDBJ whole genome shotgun (WGS) entry which is preliminary data.</text>
</comment>
<dbReference type="Proteomes" id="UP001056120">
    <property type="component" value="Linkage Group LG03"/>
</dbReference>
<evidence type="ECO:0000313" key="2">
    <source>
        <dbReference type="Proteomes" id="UP001056120"/>
    </source>
</evidence>
<gene>
    <name evidence="1" type="ORF">L1987_09085</name>
</gene>
<proteinExistence type="predicted"/>
<keyword evidence="2" id="KW-1185">Reference proteome</keyword>
<protein>
    <submittedName>
        <fullName evidence="1">Uncharacterized protein</fullName>
    </submittedName>
</protein>
<dbReference type="EMBL" id="CM042020">
    <property type="protein sequence ID" value="KAI3821517.1"/>
    <property type="molecule type" value="Genomic_DNA"/>
</dbReference>
<sequence length="136" mass="15173">MNQGCFECEDPKHFRKDCPKLKNRNDNQARGRAFVMGAGSFDVVIGMDWLSKNHAEIVCCEKIVQIPLPNGEILSIQGEKSGVTLRMINCMKTHLPGLPPPRQVEFRIDLVPGAAPVARSPYRLAPSEMQELSNQL</sequence>
<organism evidence="1 2">
    <name type="scientific">Smallanthus sonchifolius</name>
    <dbReference type="NCBI Taxonomy" id="185202"/>
    <lineage>
        <taxon>Eukaryota</taxon>
        <taxon>Viridiplantae</taxon>
        <taxon>Streptophyta</taxon>
        <taxon>Embryophyta</taxon>
        <taxon>Tracheophyta</taxon>
        <taxon>Spermatophyta</taxon>
        <taxon>Magnoliopsida</taxon>
        <taxon>eudicotyledons</taxon>
        <taxon>Gunneridae</taxon>
        <taxon>Pentapetalae</taxon>
        <taxon>asterids</taxon>
        <taxon>campanulids</taxon>
        <taxon>Asterales</taxon>
        <taxon>Asteraceae</taxon>
        <taxon>Asteroideae</taxon>
        <taxon>Heliantheae alliance</taxon>
        <taxon>Millerieae</taxon>
        <taxon>Smallanthus</taxon>
    </lineage>
</organism>
<reference evidence="1 2" key="2">
    <citation type="journal article" date="2022" name="Mol. Ecol. Resour.">
        <title>The genomes of chicory, endive, great burdock and yacon provide insights into Asteraceae paleo-polyploidization history and plant inulin production.</title>
        <authorList>
            <person name="Fan W."/>
            <person name="Wang S."/>
            <person name="Wang H."/>
            <person name="Wang A."/>
            <person name="Jiang F."/>
            <person name="Liu H."/>
            <person name="Zhao H."/>
            <person name="Xu D."/>
            <person name="Zhang Y."/>
        </authorList>
    </citation>
    <scope>NUCLEOTIDE SEQUENCE [LARGE SCALE GENOMIC DNA]</scope>
    <source>
        <strain evidence="2">cv. Yunnan</strain>
        <tissue evidence="1">Leaves</tissue>
    </source>
</reference>
<accession>A0ACB9JPN3</accession>